<accession>A0A975DCX8</accession>
<dbReference type="NCBIfam" id="TIGR03824">
    <property type="entry name" value="FlgM_jcvi"/>
    <property type="match status" value="1"/>
</dbReference>
<gene>
    <name evidence="11" type="primary">flgM</name>
    <name evidence="11" type="ORF">J1N51_04075</name>
</gene>
<dbReference type="GO" id="GO:0044781">
    <property type="term" value="P:bacterial-type flagellum organization"/>
    <property type="evidence" value="ECO:0007669"/>
    <property type="project" value="UniProtKB-KW"/>
</dbReference>
<dbReference type="KEGG" id="psym:J1N51_04075"/>
<evidence type="ECO:0000256" key="5">
    <source>
        <dbReference type="ARBA" id="ARBA00023015"/>
    </source>
</evidence>
<dbReference type="Pfam" id="PF04316">
    <property type="entry name" value="FlgM"/>
    <property type="match status" value="1"/>
</dbReference>
<keyword evidence="12" id="KW-1185">Reference proteome</keyword>
<evidence type="ECO:0000313" key="12">
    <source>
        <dbReference type="Proteomes" id="UP000682739"/>
    </source>
</evidence>
<sequence length="108" mass="12247">MVNNINNGKNSGVNNSVYSPKNQKLEQLKQDNVQQSQQQTASSKAAEKDSVALTPQAKQLKDLQKKISDTENFDRKKVEEIKQAITDGNYKINYDKLAQKLADFEFKL</sequence>
<dbReference type="AlphaFoldDB" id="A0A975DCX8"/>
<keyword evidence="11" id="KW-0966">Cell projection</keyword>
<evidence type="ECO:0000256" key="7">
    <source>
        <dbReference type="ARBA" id="ARBA00024739"/>
    </source>
</evidence>
<evidence type="ECO:0000256" key="1">
    <source>
        <dbReference type="ARBA" id="ARBA00005322"/>
    </source>
</evidence>
<keyword evidence="4" id="KW-1005">Bacterial flagellum biogenesis</keyword>
<dbReference type="InterPro" id="IPR031316">
    <property type="entry name" value="FlgM_C"/>
</dbReference>
<dbReference type="InterPro" id="IPR035890">
    <property type="entry name" value="Anti-sigma-28_factor_FlgM_sf"/>
</dbReference>
<dbReference type="InterPro" id="IPR007412">
    <property type="entry name" value="FlgM"/>
</dbReference>
<keyword evidence="3" id="KW-0678">Repressor</keyword>
<protein>
    <recommendedName>
        <fullName evidence="2">Negative regulator of flagellin synthesis</fullName>
    </recommendedName>
    <alternativeName>
        <fullName evidence="8">Anti-sigma-28 factor</fullName>
    </alternativeName>
</protein>
<comment type="function">
    <text evidence="7">Responsible for the coupling of flagellin expression to flagellar assembly by preventing expression of the flagellin genes when a component of the middle class of proteins is defective. It negatively regulates flagellar genes by inhibiting the activity of FliA by directly binding to FliA.</text>
</comment>
<keyword evidence="6" id="KW-0804">Transcription</keyword>
<evidence type="ECO:0000259" key="10">
    <source>
        <dbReference type="Pfam" id="PF04316"/>
    </source>
</evidence>
<dbReference type="GO" id="GO:0045892">
    <property type="term" value="P:negative regulation of DNA-templated transcription"/>
    <property type="evidence" value="ECO:0007669"/>
    <property type="project" value="InterPro"/>
</dbReference>
<evidence type="ECO:0000256" key="3">
    <source>
        <dbReference type="ARBA" id="ARBA00022491"/>
    </source>
</evidence>
<dbReference type="EMBL" id="CP072110">
    <property type="protein sequence ID" value="QTH64654.1"/>
    <property type="molecule type" value="Genomic_DNA"/>
</dbReference>
<proteinExistence type="inferred from homology"/>
<evidence type="ECO:0000256" key="9">
    <source>
        <dbReference type="SAM" id="MobiDB-lite"/>
    </source>
</evidence>
<comment type="similarity">
    <text evidence="1">Belongs to the FlgM family.</text>
</comment>
<evidence type="ECO:0000256" key="2">
    <source>
        <dbReference type="ARBA" id="ARBA00017823"/>
    </source>
</evidence>
<dbReference type="SUPFAM" id="SSF101498">
    <property type="entry name" value="Anti-sigma factor FlgM"/>
    <property type="match status" value="1"/>
</dbReference>
<evidence type="ECO:0000256" key="4">
    <source>
        <dbReference type="ARBA" id="ARBA00022795"/>
    </source>
</evidence>
<evidence type="ECO:0000313" key="11">
    <source>
        <dbReference type="EMBL" id="QTH64654.1"/>
    </source>
</evidence>
<dbReference type="Proteomes" id="UP000682739">
    <property type="component" value="Chromosome"/>
</dbReference>
<keyword evidence="11" id="KW-0969">Cilium</keyword>
<feature type="compositionally biased region" description="Low complexity" evidence="9">
    <location>
        <begin position="30"/>
        <end position="44"/>
    </location>
</feature>
<dbReference type="RefSeq" id="WP_208832708.1">
    <property type="nucleotide sequence ID" value="NZ_CP072110.1"/>
</dbReference>
<name>A0A975DCX8_9GAMM</name>
<evidence type="ECO:0000256" key="6">
    <source>
        <dbReference type="ARBA" id="ARBA00023163"/>
    </source>
</evidence>
<feature type="domain" description="Anti-sigma-28 factor FlgM C-terminal" evidence="10">
    <location>
        <begin position="49"/>
        <end position="102"/>
    </location>
</feature>
<feature type="region of interest" description="Disordered" evidence="9">
    <location>
        <begin position="1"/>
        <end position="63"/>
    </location>
</feature>
<organism evidence="11 12">
    <name type="scientific">Psychrosphaera ytuae</name>
    <dbReference type="NCBI Taxonomy" id="2820710"/>
    <lineage>
        <taxon>Bacteria</taxon>
        <taxon>Pseudomonadati</taxon>
        <taxon>Pseudomonadota</taxon>
        <taxon>Gammaproteobacteria</taxon>
        <taxon>Alteromonadales</taxon>
        <taxon>Pseudoalteromonadaceae</taxon>
        <taxon>Psychrosphaera</taxon>
    </lineage>
</organism>
<feature type="compositionally biased region" description="Low complexity" evidence="9">
    <location>
        <begin position="1"/>
        <end position="17"/>
    </location>
</feature>
<keyword evidence="5" id="KW-0805">Transcription regulation</keyword>
<reference evidence="11" key="1">
    <citation type="submission" date="2021-03" db="EMBL/GenBank/DDBJ databases">
        <title>Description of Psychrosphaera ytuae sp. nov. isolated from deep sea sediment of South China Sea.</title>
        <authorList>
            <person name="Zhang J."/>
            <person name="Xu X.-D."/>
        </authorList>
    </citation>
    <scope>NUCLEOTIDE SEQUENCE</scope>
    <source>
        <strain evidence="11">MTZ26</strain>
    </source>
</reference>
<evidence type="ECO:0000256" key="8">
    <source>
        <dbReference type="ARBA" id="ARBA00030117"/>
    </source>
</evidence>
<keyword evidence="11" id="KW-0282">Flagellum</keyword>